<protein>
    <recommendedName>
        <fullName evidence="4">C2 domain-containing protein</fullName>
    </recommendedName>
</protein>
<dbReference type="GO" id="GO:0046872">
    <property type="term" value="F:metal ion binding"/>
    <property type="evidence" value="ECO:0007669"/>
    <property type="project" value="UniProtKB-KW"/>
</dbReference>
<feature type="domain" description="C2" evidence="4">
    <location>
        <begin position="21"/>
        <end position="144"/>
    </location>
</feature>
<feature type="region of interest" description="Disordered" evidence="3">
    <location>
        <begin position="244"/>
        <end position="314"/>
    </location>
</feature>
<dbReference type="PROSITE" id="PS50004">
    <property type="entry name" value="C2"/>
    <property type="match status" value="1"/>
</dbReference>
<sequence>MTSTLASSMPSVYDFDDEADMPNTTTDSTSYTQSANGTLVIMVVRAKHLPNRRKLDKQSPYVVVRLGTDAKKTKSDFRAGQTPEWTHEIRFDISKEKKPLLKVDLLDETKGDPTPIGNCEIDASLVFSDLGNRREGKYILDKWYDLTFQGKRAGMLYLEMTFYPSAPILPPKIPCHEEEEQQHLVGAHGRPYGSTVSPVQSPPPQTRHYGSNPVHDVFVSSDSSKHSKRSSIFSKTSHYFLNTGEGSASSHESPDEVVISPPKVGTKSPNKYKSKFNKLKDKFQSKQAFWGDSDSGNNAKSFLSSPSRRDISPISVYGSDHVRELEEDSIRSPINQNQKLDDFDLDLEFKSHSPQPPPPPPPQYHHHQAHSKPLPAPPGRKPPSPTITLQLKDSTAIPFSAESIGLDDHADSLPTKVYLLDEPVKSLTCDAKHTSNDDFRHKDDIDPRFYAPTPSEHFNRRMRFSNDAVTRQDLKVDLRTDRTGYVGNGKFSPSVFQKASVKKSFNVYDDTDDDDEDEAKPAVPPKIPSGLDEMEYYILEKEKYLRDLQAKRA</sequence>
<dbReference type="PANTHER" id="PTHR46502">
    <property type="entry name" value="C2 DOMAIN-CONTAINING"/>
    <property type="match status" value="1"/>
</dbReference>
<reference evidence="5 6" key="1">
    <citation type="journal article" date="2022" name="DNA Res.">
        <title>Genome analysis of five recently described species of the CUG-Ser clade uncovers Candida theae as a new hybrid lineage with pathogenic potential in the Candida parapsilosis species complex.</title>
        <authorList>
            <person name="Mixao V."/>
            <person name="Del Olmo V."/>
            <person name="Hegedusova E."/>
            <person name="Saus E."/>
            <person name="Pryszcz L."/>
            <person name="Cillingova A."/>
            <person name="Nosek J."/>
            <person name="Gabaldon T."/>
        </authorList>
    </citation>
    <scope>NUCLEOTIDE SEQUENCE [LARGE SCALE GENOMIC DNA]</scope>
    <source>
        <strain evidence="5 6">CBS 12239</strain>
    </source>
</reference>
<name>A0AAD5B9U8_9ASCO</name>
<comment type="caution">
    <text evidence="5">The sequence shown here is derived from an EMBL/GenBank/DDBJ whole genome shotgun (WGS) entry which is preliminary data.</text>
</comment>
<feature type="compositionally biased region" description="Polar residues" evidence="3">
    <location>
        <begin position="1"/>
        <end position="10"/>
    </location>
</feature>
<evidence type="ECO:0000313" key="6">
    <source>
        <dbReference type="Proteomes" id="UP001204833"/>
    </source>
</evidence>
<keyword evidence="6" id="KW-1185">Reference proteome</keyword>
<dbReference type="AlphaFoldDB" id="A0AAD5B9U8"/>
<gene>
    <name evidence="5" type="ORF">KGF57_005153</name>
</gene>
<dbReference type="InterPro" id="IPR000008">
    <property type="entry name" value="C2_dom"/>
</dbReference>
<accession>A0AAD5B9U8</accession>
<dbReference type="Pfam" id="PF00168">
    <property type="entry name" value="C2"/>
    <property type="match status" value="1"/>
</dbReference>
<feature type="region of interest" description="Disordered" evidence="3">
    <location>
        <begin position="190"/>
        <end position="211"/>
    </location>
</feature>
<feature type="compositionally biased region" description="Polar residues" evidence="3">
    <location>
        <begin position="22"/>
        <end position="31"/>
    </location>
</feature>
<keyword evidence="1" id="KW-0479">Metal-binding</keyword>
<dbReference type="SMART" id="SM00239">
    <property type="entry name" value="C2"/>
    <property type="match status" value="1"/>
</dbReference>
<dbReference type="GeneID" id="76153197"/>
<keyword evidence="2" id="KW-0106">Calcium</keyword>
<feature type="region of interest" description="Disordered" evidence="3">
    <location>
        <begin position="507"/>
        <end position="528"/>
    </location>
</feature>
<dbReference type="EMBL" id="JAIHNG010000177">
    <property type="protein sequence ID" value="KAI5948755.1"/>
    <property type="molecule type" value="Genomic_DNA"/>
</dbReference>
<dbReference type="CDD" id="cd08681">
    <property type="entry name" value="C2_fungal_Inn1p-like"/>
    <property type="match status" value="1"/>
</dbReference>
<feature type="compositionally biased region" description="Polar residues" evidence="3">
    <location>
        <begin position="294"/>
        <end position="303"/>
    </location>
</feature>
<dbReference type="PANTHER" id="PTHR46502:SF2">
    <property type="entry name" value="16 KDA PHLOEM PROTEIN 2"/>
    <property type="match status" value="1"/>
</dbReference>
<feature type="compositionally biased region" description="Basic and acidic residues" evidence="3">
    <location>
        <begin position="430"/>
        <end position="447"/>
    </location>
</feature>
<evidence type="ECO:0000256" key="1">
    <source>
        <dbReference type="ARBA" id="ARBA00022723"/>
    </source>
</evidence>
<organism evidence="5 6">
    <name type="scientific">Candida theae</name>
    <dbReference type="NCBI Taxonomy" id="1198502"/>
    <lineage>
        <taxon>Eukaryota</taxon>
        <taxon>Fungi</taxon>
        <taxon>Dikarya</taxon>
        <taxon>Ascomycota</taxon>
        <taxon>Saccharomycotina</taxon>
        <taxon>Pichiomycetes</taxon>
        <taxon>Debaryomycetaceae</taxon>
        <taxon>Candida/Lodderomyces clade</taxon>
        <taxon>Candida</taxon>
    </lineage>
</organism>
<feature type="compositionally biased region" description="Pro residues" evidence="3">
    <location>
        <begin position="374"/>
        <end position="385"/>
    </location>
</feature>
<dbReference type="SUPFAM" id="SSF49562">
    <property type="entry name" value="C2 domain (Calcium/lipid-binding domain, CaLB)"/>
    <property type="match status" value="1"/>
</dbReference>
<feature type="compositionally biased region" description="Pro residues" evidence="3">
    <location>
        <begin position="354"/>
        <end position="363"/>
    </location>
</feature>
<proteinExistence type="predicted"/>
<dbReference type="RefSeq" id="XP_051606265.1">
    <property type="nucleotide sequence ID" value="XM_051754739.1"/>
</dbReference>
<dbReference type="Proteomes" id="UP001204833">
    <property type="component" value="Unassembled WGS sequence"/>
</dbReference>
<evidence type="ECO:0000256" key="3">
    <source>
        <dbReference type="SAM" id="MobiDB-lite"/>
    </source>
</evidence>
<dbReference type="Gene3D" id="2.60.40.150">
    <property type="entry name" value="C2 domain"/>
    <property type="match status" value="1"/>
</dbReference>
<feature type="region of interest" description="Disordered" evidence="3">
    <location>
        <begin position="1"/>
        <end position="31"/>
    </location>
</feature>
<dbReference type="InterPro" id="IPR037791">
    <property type="entry name" value="C2_fungal_Inn1"/>
</dbReference>
<feature type="region of interest" description="Disordered" evidence="3">
    <location>
        <begin position="430"/>
        <end position="454"/>
    </location>
</feature>
<feature type="compositionally biased region" description="Acidic residues" evidence="3">
    <location>
        <begin position="509"/>
        <end position="518"/>
    </location>
</feature>
<evidence type="ECO:0000259" key="4">
    <source>
        <dbReference type="PROSITE" id="PS50004"/>
    </source>
</evidence>
<dbReference type="InterPro" id="IPR035892">
    <property type="entry name" value="C2_domain_sf"/>
</dbReference>
<evidence type="ECO:0000256" key="2">
    <source>
        <dbReference type="ARBA" id="ARBA00022837"/>
    </source>
</evidence>
<evidence type="ECO:0000313" key="5">
    <source>
        <dbReference type="EMBL" id="KAI5948755.1"/>
    </source>
</evidence>
<feature type="region of interest" description="Disordered" evidence="3">
    <location>
        <begin position="327"/>
        <end position="388"/>
    </location>
</feature>
<feature type="compositionally biased region" description="Basic and acidic residues" evidence="3">
    <location>
        <begin position="339"/>
        <end position="351"/>
    </location>
</feature>